<evidence type="ECO:0000256" key="6">
    <source>
        <dbReference type="ARBA" id="ARBA00023244"/>
    </source>
</evidence>
<dbReference type="NCBIfam" id="TIGR01035">
    <property type="entry name" value="hemA"/>
    <property type="match status" value="1"/>
</dbReference>
<evidence type="ECO:0000259" key="10">
    <source>
        <dbReference type="Pfam" id="PF05201"/>
    </source>
</evidence>
<dbReference type="InterPro" id="IPR036343">
    <property type="entry name" value="GluRdtase_N_sf"/>
</dbReference>
<evidence type="ECO:0000313" key="11">
    <source>
        <dbReference type="EMBL" id="SVA39104.1"/>
    </source>
</evidence>
<dbReference type="PANTHER" id="PTHR43013">
    <property type="entry name" value="GLUTAMYL-TRNA REDUCTASE"/>
    <property type="match status" value="1"/>
</dbReference>
<name>A0A381VFW6_9ZZZZ</name>
<dbReference type="InterPro" id="IPR036453">
    <property type="entry name" value="GluRdtase_dimer_dom_sf"/>
</dbReference>
<dbReference type="InterPro" id="IPR006151">
    <property type="entry name" value="Shikm_DH/Glu-tRNA_Rdtase"/>
</dbReference>
<dbReference type="InterPro" id="IPR000343">
    <property type="entry name" value="4pyrrol_synth_GluRdtase"/>
</dbReference>
<dbReference type="InterPro" id="IPR015895">
    <property type="entry name" value="4pyrrol_synth_GluRdtase_N"/>
</dbReference>
<dbReference type="Pfam" id="PF05201">
    <property type="entry name" value="GlutR_N"/>
    <property type="match status" value="1"/>
</dbReference>
<dbReference type="PANTHER" id="PTHR43013:SF1">
    <property type="entry name" value="GLUTAMYL-TRNA REDUCTASE"/>
    <property type="match status" value="1"/>
</dbReference>
<dbReference type="PIRSF" id="PIRSF000445">
    <property type="entry name" value="4pyrrol_synth_GluRdtase"/>
    <property type="match status" value="1"/>
</dbReference>
<evidence type="ECO:0000256" key="5">
    <source>
        <dbReference type="ARBA" id="ARBA00023002"/>
    </source>
</evidence>
<dbReference type="FunFam" id="3.30.460.30:FF:000001">
    <property type="entry name" value="Glutamyl-tRNA reductase"/>
    <property type="match status" value="1"/>
</dbReference>
<proteinExistence type="inferred from homology"/>
<feature type="domain" description="Quinate/shikimate 5-dehydrogenase/glutamyl-tRNA reductase" evidence="9">
    <location>
        <begin position="174"/>
        <end position="309"/>
    </location>
</feature>
<dbReference type="SUPFAM" id="SSF69742">
    <property type="entry name" value="Glutamyl tRNA-reductase catalytic, N-terminal domain"/>
    <property type="match status" value="1"/>
</dbReference>
<keyword evidence="5" id="KW-0560">Oxidoreductase</keyword>
<feature type="domain" description="Tetrapyrrole biosynthesis glutamyl-tRNA reductase dimerisation" evidence="8">
    <location>
        <begin position="324"/>
        <end position="422"/>
    </location>
</feature>
<accession>A0A381VFW6</accession>
<dbReference type="Pfam" id="PF00745">
    <property type="entry name" value="GlutR_dimer"/>
    <property type="match status" value="1"/>
</dbReference>
<dbReference type="CDD" id="cd05213">
    <property type="entry name" value="NAD_bind_Glutamyl_tRNA_reduct"/>
    <property type="match status" value="1"/>
</dbReference>
<dbReference type="GO" id="GO:0008883">
    <property type="term" value="F:glutamyl-tRNA reductase activity"/>
    <property type="evidence" value="ECO:0007669"/>
    <property type="project" value="UniProtKB-EC"/>
</dbReference>
<dbReference type="EC" id="1.2.1.70" evidence="3"/>
<dbReference type="Pfam" id="PF01488">
    <property type="entry name" value="Shikimate_DH"/>
    <property type="match status" value="1"/>
</dbReference>
<dbReference type="InterPro" id="IPR036291">
    <property type="entry name" value="NAD(P)-bd_dom_sf"/>
</dbReference>
<comment type="pathway">
    <text evidence="1">Porphyrin-containing compound metabolism; protoporphyrin-IX biosynthesis; 5-aminolevulinate from L-glutamyl-tRNA(Glu): step 1/2.</text>
</comment>
<dbReference type="NCBIfam" id="NF000744">
    <property type="entry name" value="PRK00045.1-3"/>
    <property type="match status" value="1"/>
</dbReference>
<evidence type="ECO:0000259" key="9">
    <source>
        <dbReference type="Pfam" id="PF01488"/>
    </source>
</evidence>
<keyword evidence="6" id="KW-0627">Porphyrin biosynthesis</keyword>
<dbReference type="EMBL" id="UINC01008695">
    <property type="protein sequence ID" value="SVA39104.1"/>
    <property type="molecule type" value="Genomic_DNA"/>
</dbReference>
<evidence type="ECO:0000256" key="7">
    <source>
        <dbReference type="ARBA" id="ARBA00047464"/>
    </source>
</evidence>
<sequence length="424" mass="48206">MAEVNLILVGVNHKTTPVEIREKLAFTKGKIEESVNHLFNFPDIIEHTILSTCNRVEIYARANCQDSAIKSIKEFICDFHGLSLVELEDHFYSYRNKEAVEHLFRVSSSLDSMILGEAQILGQVKEAYSLARDLRSTGLVLNQLFEKAFSIAKKVREETGIAERSVSISSAAVELAQKIFDDLENHTVMLVGTGEMAELAAKHLISYGVKTIYVTSRTYERAANLARTLNGSALDFEAFKNELHRADIVITSTSAPNFIIKKEIVEKAIHERKNKPIFFIDIAVPRDIEPDVNDLENVYLYDIDDLQVVVSANIKEREKEAKNAMNFISQEVTKFNNWVGALDAVPTIVEIRKKAENIRKQEIEKTLKKISHLSEDEKQLLRQMSSSMINKILHKPTIKLKQKTQSEDGHVYLKAIRHLFHLDD</sequence>
<dbReference type="Gene3D" id="3.40.50.720">
    <property type="entry name" value="NAD(P)-binding Rossmann-like Domain"/>
    <property type="match status" value="1"/>
</dbReference>
<dbReference type="GO" id="GO:0019353">
    <property type="term" value="P:protoporphyrinogen IX biosynthetic process from glutamate"/>
    <property type="evidence" value="ECO:0007669"/>
    <property type="project" value="TreeGrafter"/>
</dbReference>
<gene>
    <name evidence="11" type="ORF">METZ01_LOCUS91958</name>
</gene>
<dbReference type="InterPro" id="IPR018214">
    <property type="entry name" value="GluRdtase_CS"/>
</dbReference>
<dbReference type="AlphaFoldDB" id="A0A381VFW6"/>
<dbReference type="GO" id="GO:0050661">
    <property type="term" value="F:NADP binding"/>
    <property type="evidence" value="ECO:0007669"/>
    <property type="project" value="InterPro"/>
</dbReference>
<organism evidence="11">
    <name type="scientific">marine metagenome</name>
    <dbReference type="NCBI Taxonomy" id="408172"/>
    <lineage>
        <taxon>unclassified sequences</taxon>
        <taxon>metagenomes</taxon>
        <taxon>ecological metagenomes</taxon>
    </lineage>
</organism>
<dbReference type="PROSITE" id="PS00747">
    <property type="entry name" value="GLUTR"/>
    <property type="match status" value="1"/>
</dbReference>
<feature type="domain" description="Glutamyl-tRNA reductase N-terminal" evidence="10">
    <location>
        <begin position="9"/>
        <end position="159"/>
    </location>
</feature>
<protein>
    <recommendedName>
        <fullName evidence="3">glutamyl-tRNA reductase</fullName>
        <ecNumber evidence="3">1.2.1.70</ecNumber>
    </recommendedName>
</protein>
<evidence type="ECO:0000256" key="1">
    <source>
        <dbReference type="ARBA" id="ARBA00005059"/>
    </source>
</evidence>
<dbReference type="SUPFAM" id="SSF51735">
    <property type="entry name" value="NAD(P)-binding Rossmann-fold domains"/>
    <property type="match status" value="1"/>
</dbReference>
<dbReference type="FunFam" id="3.40.50.720:FF:000031">
    <property type="entry name" value="Glutamyl-tRNA reductase"/>
    <property type="match status" value="1"/>
</dbReference>
<evidence type="ECO:0000256" key="3">
    <source>
        <dbReference type="ARBA" id="ARBA00012970"/>
    </source>
</evidence>
<dbReference type="InterPro" id="IPR015896">
    <property type="entry name" value="4pyrrol_synth_GluRdtase_dimer"/>
</dbReference>
<reference evidence="11" key="1">
    <citation type="submission" date="2018-05" db="EMBL/GenBank/DDBJ databases">
        <authorList>
            <person name="Lanie J.A."/>
            <person name="Ng W.-L."/>
            <person name="Kazmierczak K.M."/>
            <person name="Andrzejewski T.M."/>
            <person name="Davidsen T.M."/>
            <person name="Wayne K.J."/>
            <person name="Tettelin H."/>
            <person name="Glass J.I."/>
            <person name="Rusch D."/>
            <person name="Podicherti R."/>
            <person name="Tsui H.-C.T."/>
            <person name="Winkler M.E."/>
        </authorList>
    </citation>
    <scope>NUCLEOTIDE SEQUENCE</scope>
</reference>
<dbReference type="UniPathway" id="UPA00251">
    <property type="reaction ID" value="UER00316"/>
</dbReference>
<evidence type="ECO:0000256" key="4">
    <source>
        <dbReference type="ARBA" id="ARBA00022857"/>
    </source>
</evidence>
<comment type="similarity">
    <text evidence="2">Belongs to the glutamyl-tRNA reductase family.</text>
</comment>
<evidence type="ECO:0000259" key="8">
    <source>
        <dbReference type="Pfam" id="PF00745"/>
    </source>
</evidence>
<dbReference type="Gene3D" id="3.30.460.30">
    <property type="entry name" value="Glutamyl-tRNA reductase, N-terminal domain"/>
    <property type="match status" value="1"/>
</dbReference>
<keyword evidence="4" id="KW-0521">NADP</keyword>
<comment type="catalytic activity">
    <reaction evidence="7">
        <text>(S)-4-amino-5-oxopentanoate + tRNA(Glu) + NADP(+) = L-glutamyl-tRNA(Glu) + NADPH + H(+)</text>
        <dbReference type="Rhea" id="RHEA:12344"/>
        <dbReference type="Rhea" id="RHEA-COMP:9663"/>
        <dbReference type="Rhea" id="RHEA-COMP:9680"/>
        <dbReference type="ChEBI" id="CHEBI:15378"/>
        <dbReference type="ChEBI" id="CHEBI:57501"/>
        <dbReference type="ChEBI" id="CHEBI:57783"/>
        <dbReference type="ChEBI" id="CHEBI:58349"/>
        <dbReference type="ChEBI" id="CHEBI:78442"/>
        <dbReference type="ChEBI" id="CHEBI:78520"/>
        <dbReference type="EC" id="1.2.1.70"/>
    </reaction>
</comment>
<evidence type="ECO:0000256" key="2">
    <source>
        <dbReference type="ARBA" id="ARBA00005916"/>
    </source>
</evidence>
<dbReference type="HAMAP" id="MF_00087">
    <property type="entry name" value="Glu_tRNA_reductase"/>
    <property type="match status" value="1"/>
</dbReference>
<dbReference type="SUPFAM" id="SSF69075">
    <property type="entry name" value="Glutamyl tRNA-reductase dimerization domain"/>
    <property type="match status" value="1"/>
</dbReference>